<accession>A0ACC2NRW6</accession>
<proteinExistence type="predicted"/>
<gene>
    <name evidence="1" type="ORF">QAD02_005190</name>
</gene>
<sequence length="308" mass="34240">MIRILLIIGLAQIIYGGDTTPNSNLTSAPKYNASNLDSLSSVEVTTATSLGDLTTTPINYDDGQVSRAKRIHGGWVVMDMEYPWIVALHSDRSHMQGQCAGSVIAPNLVLTATHCLYEGVRTFWRVRSQRNNLNHVRAVGSGGRIQHEYYFSKIYSHETTYSDKLVPLFDISVIVLEKSIRFGLPIKLSPIDLKIPSGAQAQTFGWGLSDYDLPSENLRTANVWTTPCRNPQFSDRSMYICIESSISSACRGDSGGPLIYNGYLVGIVSAGAPEGIRCSQVQEIFTRVAHYIPWIKKIMEQEAIYYYT</sequence>
<keyword evidence="2" id="KW-1185">Reference proteome</keyword>
<evidence type="ECO:0000313" key="2">
    <source>
        <dbReference type="Proteomes" id="UP001239111"/>
    </source>
</evidence>
<reference evidence="1" key="1">
    <citation type="submission" date="2023-04" db="EMBL/GenBank/DDBJ databases">
        <title>A chromosome-level genome assembly of the parasitoid wasp Eretmocerus hayati.</title>
        <authorList>
            <person name="Zhong Y."/>
            <person name="Liu S."/>
            <person name="Liu Y."/>
        </authorList>
    </citation>
    <scope>NUCLEOTIDE SEQUENCE</scope>
    <source>
        <strain evidence="1">ZJU_SS_LIU_2023</strain>
    </source>
</reference>
<evidence type="ECO:0000313" key="1">
    <source>
        <dbReference type="EMBL" id="KAJ8673928.1"/>
    </source>
</evidence>
<comment type="caution">
    <text evidence="1">The sequence shown here is derived from an EMBL/GenBank/DDBJ whole genome shotgun (WGS) entry which is preliminary data.</text>
</comment>
<name>A0ACC2NRW6_9HYME</name>
<dbReference type="EMBL" id="CM056743">
    <property type="protein sequence ID" value="KAJ8673928.1"/>
    <property type="molecule type" value="Genomic_DNA"/>
</dbReference>
<dbReference type="Proteomes" id="UP001239111">
    <property type="component" value="Chromosome 3"/>
</dbReference>
<protein>
    <submittedName>
        <fullName evidence="1">Uncharacterized protein</fullName>
    </submittedName>
</protein>
<organism evidence="1 2">
    <name type="scientific">Eretmocerus hayati</name>
    <dbReference type="NCBI Taxonomy" id="131215"/>
    <lineage>
        <taxon>Eukaryota</taxon>
        <taxon>Metazoa</taxon>
        <taxon>Ecdysozoa</taxon>
        <taxon>Arthropoda</taxon>
        <taxon>Hexapoda</taxon>
        <taxon>Insecta</taxon>
        <taxon>Pterygota</taxon>
        <taxon>Neoptera</taxon>
        <taxon>Endopterygota</taxon>
        <taxon>Hymenoptera</taxon>
        <taxon>Apocrita</taxon>
        <taxon>Proctotrupomorpha</taxon>
        <taxon>Chalcidoidea</taxon>
        <taxon>Aphelinidae</taxon>
        <taxon>Aphelininae</taxon>
        <taxon>Eretmocerus</taxon>
    </lineage>
</organism>